<dbReference type="InterPro" id="IPR001054">
    <property type="entry name" value="A/G_cyclase"/>
</dbReference>
<accession>A0A9N8E464</accession>
<keyword evidence="18" id="KW-0808">Transferase</keyword>
<dbReference type="PROSITE" id="PS00108">
    <property type="entry name" value="PROTEIN_KINASE_ST"/>
    <property type="match status" value="1"/>
</dbReference>
<reference evidence="18" key="1">
    <citation type="submission" date="2020-06" db="EMBL/GenBank/DDBJ databases">
        <authorList>
            <consortium name="Plant Systems Biology data submission"/>
        </authorList>
    </citation>
    <scope>NUCLEOTIDE SEQUENCE</scope>
    <source>
        <strain evidence="18">D6</strain>
    </source>
</reference>
<evidence type="ECO:0000256" key="13">
    <source>
        <dbReference type="SAM" id="MobiDB-lite"/>
    </source>
</evidence>
<evidence type="ECO:0000256" key="10">
    <source>
        <dbReference type="ARBA" id="ARBA00023293"/>
    </source>
</evidence>
<dbReference type="PROSITE" id="PS50125">
    <property type="entry name" value="GUANYLATE_CYCLASE_2"/>
    <property type="match status" value="1"/>
</dbReference>
<evidence type="ECO:0000256" key="9">
    <source>
        <dbReference type="ARBA" id="ARBA00023239"/>
    </source>
</evidence>
<keyword evidence="10" id="KW-0141">cGMP biosynthesis</keyword>
<evidence type="ECO:0000313" key="18">
    <source>
        <dbReference type="EMBL" id="CAB9513585.1"/>
    </source>
</evidence>
<dbReference type="OrthoDB" id="4062651at2759"/>
<keyword evidence="9" id="KW-0456">Lyase</keyword>
<evidence type="ECO:0000313" key="19">
    <source>
        <dbReference type="Proteomes" id="UP001153069"/>
    </source>
</evidence>
<evidence type="ECO:0000256" key="14">
    <source>
        <dbReference type="SAM" id="Phobius"/>
    </source>
</evidence>
<dbReference type="InterPro" id="IPR017441">
    <property type="entry name" value="Protein_kinase_ATP_BS"/>
</dbReference>
<feature type="repeat" description="Filamin" evidence="11">
    <location>
        <begin position="585"/>
        <end position="607"/>
    </location>
</feature>
<keyword evidence="19" id="KW-1185">Reference proteome</keyword>
<keyword evidence="8 14" id="KW-0472">Membrane</keyword>
<dbReference type="InterPro" id="IPR011009">
    <property type="entry name" value="Kinase-like_dom_sf"/>
</dbReference>
<proteinExistence type="predicted"/>
<dbReference type="EC" id="4.6.1.2" evidence="2"/>
<dbReference type="Pfam" id="PF07714">
    <property type="entry name" value="PK_Tyr_Ser-Thr"/>
    <property type="match status" value="1"/>
</dbReference>
<dbReference type="Gene3D" id="1.10.510.10">
    <property type="entry name" value="Transferase(Phosphotransferase) domain 1"/>
    <property type="match status" value="1"/>
</dbReference>
<dbReference type="EMBL" id="CAICTM010000600">
    <property type="protein sequence ID" value="CAB9513585.1"/>
    <property type="molecule type" value="Genomic_DNA"/>
</dbReference>
<dbReference type="InterPro" id="IPR029787">
    <property type="entry name" value="Nucleotide_cyclase"/>
</dbReference>
<dbReference type="PANTHER" id="PTHR11920:SF335">
    <property type="entry name" value="GUANYLATE CYCLASE"/>
    <property type="match status" value="1"/>
</dbReference>
<dbReference type="InterPro" id="IPR050401">
    <property type="entry name" value="Cyclic_nucleotide_synthase"/>
</dbReference>
<dbReference type="PROSITE" id="PS50011">
    <property type="entry name" value="PROTEIN_KINASE_DOM"/>
    <property type="match status" value="1"/>
</dbReference>
<feature type="domain" description="Guanylate cyclase" evidence="17">
    <location>
        <begin position="1048"/>
        <end position="1179"/>
    </location>
</feature>
<keyword evidence="6 12" id="KW-0067">ATP-binding</keyword>
<feature type="region of interest" description="Disordered" evidence="13">
    <location>
        <begin position="1250"/>
        <end position="1315"/>
    </location>
</feature>
<dbReference type="SUPFAM" id="SSF53850">
    <property type="entry name" value="Periplasmic binding protein-like II"/>
    <property type="match status" value="1"/>
</dbReference>
<feature type="compositionally biased region" description="Low complexity" evidence="13">
    <location>
        <begin position="489"/>
        <end position="503"/>
    </location>
</feature>
<evidence type="ECO:0000256" key="3">
    <source>
        <dbReference type="ARBA" id="ARBA00022527"/>
    </source>
</evidence>
<evidence type="ECO:0000256" key="6">
    <source>
        <dbReference type="ARBA" id="ARBA00022840"/>
    </source>
</evidence>
<keyword evidence="15" id="KW-0732">Signal</keyword>
<feature type="domain" description="Protein kinase" evidence="16">
    <location>
        <begin position="684"/>
        <end position="1003"/>
    </location>
</feature>
<evidence type="ECO:0000256" key="12">
    <source>
        <dbReference type="PROSITE-ProRule" id="PRU10141"/>
    </source>
</evidence>
<dbReference type="GO" id="GO:0005886">
    <property type="term" value="C:plasma membrane"/>
    <property type="evidence" value="ECO:0007669"/>
    <property type="project" value="TreeGrafter"/>
</dbReference>
<dbReference type="GO" id="GO:0004016">
    <property type="term" value="F:adenylate cyclase activity"/>
    <property type="evidence" value="ECO:0007669"/>
    <property type="project" value="TreeGrafter"/>
</dbReference>
<dbReference type="InterPro" id="IPR001245">
    <property type="entry name" value="Ser-Thr/Tyr_kinase_cat_dom"/>
</dbReference>
<dbReference type="InterPro" id="IPR000719">
    <property type="entry name" value="Prot_kinase_dom"/>
</dbReference>
<keyword evidence="3" id="KW-0723">Serine/threonine-protein kinase</keyword>
<sequence>MKALVAVVISWLLVASHVVVQVLGQLPTAPPFDYILSLPDQVDDVTTKQCRLRKSSAGLPKTVYKVGVLGNRGIETLYKEYNMTFETYLTTTAGQRFDPPISFEIHPFLFGEQGILDTAVSGTVDFTFMNPALYSCVESEANANSLVTLLNKRVVNGVTHGLSQFGGVIFVRHDNTNVQSVADVQGKRVATTSATSLGSGQMQFREMQQVGLHQFQDVQQLIFMESQERVVHAVIRGEVEVGFVRTDQLERSSDPETGEPLDMSLVRIIQDRTGIPMNNGNPFPVVISTYLYPEWPFASLPHVPSDVTLEVQRALLEMDTRASLAAPLRECFAAKGCNDFPQVSFQRSQCEYSCFADLDEAVTTCTLPTYPSIALLADQAMNSAKSFGWVPSSSYMTIRNMQEETGFITTTDSGQIRCLRTTELVDAVTCPPGHFKRSDDEIVNGCATVGLDCYGFQCLCSPCVKAYDVDFYAASTTNTNIRKGEGKDQQQQQTNNNNNTDTNHGPGTGCAKFEVCGEVEQMEQITFRIVDNKKRANAVFTANVLITEVGELYTMTPPDVEDNSNSSSTLVVREFVFDGTDRPVGVFIVQVFVDGEQIPESPFRFRIVRRNCEDELVPDRFGYCMCPEGSIRVGDACVNRWTITTIAIAGTLALIGLVAWIVIDRKHRQMDAIWKVRMKELVFDEPPRELGKGAFGVVLLAEYRGTQVAVKRVLPKRAEGKLGSRGSVKLGKTRNSYLLDRLEKGEYDASQQRTDVTASMVGSVTNLAFFNRKTVGLRKIQRDFVREMRMLSKLRHPCVVSVMGAVVSPNEIPQLIMEYLELGSLYDLLHNSSTDLSETSCNMLQDIAQGLRFLHSADPPIVHADLKAQNVFVDRRFHAKVGDFGLSTRGVFKLQGTVAGSPLWMAPELLRKETWNTVESDVWAFGILISEMLTRKDPFHGEDIWEVLKAVADPKENKMPSVERGVYPDAKKLMWACLRKKPEERPKADEIDIRVKQFEHEKFAMNQSRKSTRTRNTEDLLSELFPKHIADAMREGRTVEPESHDCVTVYFSDIVGYTNISSELTPEKVSSLLHRLYSKFDNLCEDHDVFKVETVGDAYMVCANLTNKRNDHVVRIANFSFDAIKAAAETRIDEDDPDRGNVQIRCGFHIGPVVTHVVGHRNPRYSVIGDVVNTASRMESNSLPMQVNVSKVTSDMLQEEYPGIVLSSRGVMNVKGKGKMELFWVEPPNQVTFRGRRESAIPESRLSAETVESFANEEPAPAKFRRTSTRSTDGGITARFRRSSTKSSTASTNSKKVRISRGSTPKEGDLALQRR</sequence>
<dbReference type="InterPro" id="IPR008271">
    <property type="entry name" value="Ser/Thr_kinase_AS"/>
</dbReference>
<dbReference type="CDD" id="cd07302">
    <property type="entry name" value="CHD"/>
    <property type="match status" value="1"/>
</dbReference>
<evidence type="ECO:0000256" key="1">
    <source>
        <dbReference type="ARBA" id="ARBA00004167"/>
    </source>
</evidence>
<dbReference type="PANTHER" id="PTHR11920">
    <property type="entry name" value="GUANYLYL CYCLASE"/>
    <property type="match status" value="1"/>
</dbReference>
<dbReference type="SMART" id="SM00044">
    <property type="entry name" value="CYCc"/>
    <property type="match status" value="1"/>
</dbReference>
<dbReference type="GO" id="GO:0007168">
    <property type="term" value="P:receptor guanylyl cyclase signaling pathway"/>
    <property type="evidence" value="ECO:0007669"/>
    <property type="project" value="TreeGrafter"/>
</dbReference>
<dbReference type="GO" id="GO:0004383">
    <property type="term" value="F:guanylate cyclase activity"/>
    <property type="evidence" value="ECO:0007669"/>
    <property type="project" value="UniProtKB-EC"/>
</dbReference>
<feature type="region of interest" description="Disordered" evidence="13">
    <location>
        <begin position="481"/>
        <end position="505"/>
    </location>
</feature>
<evidence type="ECO:0000256" key="5">
    <source>
        <dbReference type="ARBA" id="ARBA00022741"/>
    </source>
</evidence>
<dbReference type="Pfam" id="PF00211">
    <property type="entry name" value="Guanylate_cyc"/>
    <property type="match status" value="1"/>
</dbReference>
<keyword evidence="18" id="KW-0418">Kinase</keyword>
<dbReference type="SUPFAM" id="SSF56112">
    <property type="entry name" value="Protein kinase-like (PK-like)"/>
    <property type="match status" value="1"/>
</dbReference>
<feature type="transmembrane region" description="Helical" evidence="14">
    <location>
        <begin position="641"/>
        <end position="663"/>
    </location>
</feature>
<dbReference type="Gene3D" id="3.30.200.20">
    <property type="entry name" value="Phosphorylase Kinase, domain 1"/>
    <property type="match status" value="1"/>
</dbReference>
<feature type="binding site" evidence="12">
    <location>
        <position position="711"/>
    </location>
    <ligand>
        <name>ATP</name>
        <dbReference type="ChEBI" id="CHEBI:30616"/>
    </ligand>
</feature>
<dbReference type="SUPFAM" id="SSF55073">
    <property type="entry name" value="Nucleotide cyclase"/>
    <property type="match status" value="1"/>
</dbReference>
<keyword evidence="4 14" id="KW-0812">Transmembrane</keyword>
<feature type="compositionally biased region" description="Low complexity" evidence="13">
    <location>
        <begin position="1285"/>
        <end position="1294"/>
    </location>
</feature>
<dbReference type="GO" id="GO:0005524">
    <property type="term" value="F:ATP binding"/>
    <property type="evidence" value="ECO:0007669"/>
    <property type="project" value="UniProtKB-UniRule"/>
</dbReference>
<dbReference type="Pfam" id="PF12974">
    <property type="entry name" value="Phosphonate-bd"/>
    <property type="match status" value="1"/>
</dbReference>
<evidence type="ECO:0000256" key="2">
    <source>
        <dbReference type="ARBA" id="ARBA00012202"/>
    </source>
</evidence>
<comment type="caution">
    <text evidence="18">The sequence shown here is derived from an EMBL/GenBank/DDBJ whole genome shotgun (WGS) entry which is preliminary data.</text>
</comment>
<dbReference type="Proteomes" id="UP001153069">
    <property type="component" value="Unassembled WGS sequence"/>
</dbReference>
<organism evidence="18 19">
    <name type="scientific">Seminavis robusta</name>
    <dbReference type="NCBI Taxonomy" id="568900"/>
    <lineage>
        <taxon>Eukaryota</taxon>
        <taxon>Sar</taxon>
        <taxon>Stramenopiles</taxon>
        <taxon>Ochrophyta</taxon>
        <taxon>Bacillariophyta</taxon>
        <taxon>Bacillariophyceae</taxon>
        <taxon>Bacillariophycidae</taxon>
        <taxon>Naviculales</taxon>
        <taxon>Naviculaceae</taxon>
        <taxon>Seminavis</taxon>
    </lineage>
</organism>
<dbReference type="GO" id="GO:0001653">
    <property type="term" value="F:peptide receptor activity"/>
    <property type="evidence" value="ECO:0007669"/>
    <property type="project" value="TreeGrafter"/>
</dbReference>
<dbReference type="Gene3D" id="3.40.190.10">
    <property type="entry name" value="Periplasmic binding protein-like II"/>
    <property type="match status" value="1"/>
</dbReference>
<dbReference type="PROSITE" id="PS50194">
    <property type="entry name" value="FILAMIN_REPEAT"/>
    <property type="match status" value="1"/>
</dbReference>
<evidence type="ECO:0000256" key="4">
    <source>
        <dbReference type="ARBA" id="ARBA00022692"/>
    </source>
</evidence>
<dbReference type="PROSITE" id="PS00107">
    <property type="entry name" value="PROTEIN_KINASE_ATP"/>
    <property type="match status" value="1"/>
</dbReference>
<keyword evidence="5 12" id="KW-0547">Nucleotide-binding</keyword>
<evidence type="ECO:0000259" key="16">
    <source>
        <dbReference type="PROSITE" id="PS50011"/>
    </source>
</evidence>
<comment type="subcellular location">
    <subcellularLocation>
        <location evidence="1">Membrane</location>
        <topology evidence="1">Single-pass membrane protein</topology>
    </subcellularLocation>
</comment>
<dbReference type="GO" id="GO:0035556">
    <property type="term" value="P:intracellular signal transduction"/>
    <property type="evidence" value="ECO:0007669"/>
    <property type="project" value="InterPro"/>
</dbReference>
<gene>
    <name evidence="18" type="ORF">SEMRO_601_G173460.1</name>
</gene>
<dbReference type="InterPro" id="IPR017868">
    <property type="entry name" value="Filamin/ABP280_repeat-like"/>
</dbReference>
<feature type="chain" id="PRO_5040204957" description="guanylate cyclase" evidence="15">
    <location>
        <begin position="25"/>
        <end position="1315"/>
    </location>
</feature>
<evidence type="ECO:0000256" key="15">
    <source>
        <dbReference type="SAM" id="SignalP"/>
    </source>
</evidence>
<keyword evidence="7 14" id="KW-1133">Transmembrane helix</keyword>
<dbReference type="GO" id="GO:0004674">
    <property type="term" value="F:protein serine/threonine kinase activity"/>
    <property type="evidence" value="ECO:0007669"/>
    <property type="project" value="UniProtKB-KW"/>
</dbReference>
<evidence type="ECO:0000256" key="8">
    <source>
        <dbReference type="ARBA" id="ARBA00023136"/>
    </source>
</evidence>
<name>A0A9N8E464_9STRA</name>
<evidence type="ECO:0000256" key="7">
    <source>
        <dbReference type="ARBA" id="ARBA00022989"/>
    </source>
</evidence>
<feature type="signal peptide" evidence="15">
    <location>
        <begin position="1"/>
        <end position="24"/>
    </location>
</feature>
<protein>
    <recommendedName>
        <fullName evidence="2">guanylate cyclase</fullName>
        <ecNumber evidence="2">4.6.1.2</ecNumber>
    </recommendedName>
</protein>
<evidence type="ECO:0000256" key="11">
    <source>
        <dbReference type="PROSITE-ProRule" id="PRU00087"/>
    </source>
</evidence>
<evidence type="ECO:0000259" key="17">
    <source>
        <dbReference type="PROSITE" id="PS50125"/>
    </source>
</evidence>
<dbReference type="Gene3D" id="3.30.70.1230">
    <property type="entry name" value="Nucleotide cyclase"/>
    <property type="match status" value="1"/>
</dbReference>
<dbReference type="SMART" id="SM00220">
    <property type="entry name" value="S_TKc"/>
    <property type="match status" value="1"/>
</dbReference>